<accession>A0A7K1FHQ4</accession>
<evidence type="ECO:0000313" key="4">
    <source>
        <dbReference type="Proteomes" id="UP000460221"/>
    </source>
</evidence>
<feature type="domain" description="DUF306" evidence="2">
    <location>
        <begin position="209"/>
        <end position="311"/>
    </location>
</feature>
<comment type="caution">
    <text evidence="3">The sequence shown here is derived from an EMBL/GenBank/DDBJ whole genome shotgun (WGS) entry which is preliminary data.</text>
</comment>
<dbReference type="PANTHER" id="PTHR35535">
    <property type="entry name" value="HEAT SHOCK PROTEIN HSLJ"/>
    <property type="match status" value="1"/>
</dbReference>
<dbReference type="InterPro" id="IPR038670">
    <property type="entry name" value="HslJ-like_sf"/>
</dbReference>
<feature type="domain" description="DUF306" evidence="2">
    <location>
        <begin position="99"/>
        <end position="196"/>
    </location>
</feature>
<keyword evidence="1" id="KW-0472">Membrane</keyword>
<proteinExistence type="predicted"/>
<dbReference type="Gene3D" id="2.40.128.270">
    <property type="match status" value="3"/>
</dbReference>
<protein>
    <submittedName>
        <fullName evidence="3">META domain-containing protein</fullName>
    </submittedName>
</protein>
<name>A0A7K1FHQ4_9ACTN</name>
<organism evidence="3 4">
    <name type="scientific">Nakamurella alba</name>
    <dbReference type="NCBI Taxonomy" id="2665158"/>
    <lineage>
        <taxon>Bacteria</taxon>
        <taxon>Bacillati</taxon>
        <taxon>Actinomycetota</taxon>
        <taxon>Actinomycetes</taxon>
        <taxon>Nakamurellales</taxon>
        <taxon>Nakamurellaceae</taxon>
        <taxon>Nakamurella</taxon>
    </lineage>
</organism>
<dbReference type="RefSeq" id="WP_154766807.1">
    <property type="nucleotide sequence ID" value="NZ_WLYK01000001.1"/>
</dbReference>
<dbReference type="PANTHER" id="PTHR35535:SF2">
    <property type="entry name" value="DUF306 DOMAIN-CONTAINING PROTEIN"/>
    <property type="match status" value="1"/>
</dbReference>
<keyword evidence="4" id="KW-1185">Reference proteome</keyword>
<dbReference type="Pfam" id="PF03724">
    <property type="entry name" value="META"/>
    <property type="match status" value="3"/>
</dbReference>
<dbReference type="AlphaFoldDB" id="A0A7K1FHQ4"/>
<keyword evidence="1" id="KW-0812">Transmembrane</keyword>
<evidence type="ECO:0000256" key="1">
    <source>
        <dbReference type="SAM" id="Phobius"/>
    </source>
</evidence>
<dbReference type="InterPro" id="IPR053147">
    <property type="entry name" value="Hsp_HslJ-like"/>
</dbReference>
<keyword evidence="1" id="KW-1133">Transmembrane helix</keyword>
<gene>
    <name evidence="3" type="ORF">GIS00_02490</name>
</gene>
<dbReference type="EMBL" id="WLYK01000001">
    <property type="protein sequence ID" value="MTD12813.1"/>
    <property type="molecule type" value="Genomic_DNA"/>
</dbReference>
<dbReference type="InterPro" id="IPR005184">
    <property type="entry name" value="DUF306_Meta_HslJ"/>
</dbReference>
<feature type="domain" description="DUF306" evidence="2">
    <location>
        <begin position="324"/>
        <end position="392"/>
    </location>
</feature>
<evidence type="ECO:0000259" key="2">
    <source>
        <dbReference type="Pfam" id="PF03724"/>
    </source>
</evidence>
<feature type="transmembrane region" description="Helical" evidence="1">
    <location>
        <begin position="41"/>
        <end position="62"/>
    </location>
</feature>
<evidence type="ECO:0000313" key="3">
    <source>
        <dbReference type="EMBL" id="MTD12813.1"/>
    </source>
</evidence>
<sequence length="445" mass="48130">MITDDYLDRALQGWGDSGIAHAPTVVPEFPRERRHIRWGTSALLAAAVVALLLVGFTAYRFVRPAQDVSTAPPALSGSATESAPAAEAPDPRFLLYGIRWRMTSAVIDGEPRIAGNDGATLEFGENTANGSNGCNNVWTHISVSPDTIRFSGFATTQALCPPDELVGDVYPGVMSGNTRWAVKNDTLTLTAANGDVFIYFGRRDPQALLYGITWRMTSATINGDIKDVRGRQLTLAMGPGLADGHYGCNTFSFVGTTVTARTVTFPATGSSTAMACAPDMVVGDVYPRRLQGDTEWTVSGNVLTLITQDGSSFTFTGTRSLAAEVYGVKWRLDAVIVDGIRRTPYSTATVEFSDGKVSGTEACNYFDGTVVADDREITIGPRFMSEAPCRVELLEPGQSHPDSTTAQRFSFGDAQVTWYRVRDTLYLNDVRGTFQWELTPCISTC</sequence>
<reference evidence="3 4" key="1">
    <citation type="submission" date="2019-11" db="EMBL/GenBank/DDBJ databases">
        <authorList>
            <person name="Jiang L.-Q."/>
        </authorList>
    </citation>
    <scope>NUCLEOTIDE SEQUENCE [LARGE SCALE GENOMIC DNA]</scope>
    <source>
        <strain evidence="3 4">YIM 132087</strain>
    </source>
</reference>
<dbReference type="Proteomes" id="UP000460221">
    <property type="component" value="Unassembled WGS sequence"/>
</dbReference>